<dbReference type="EMBL" id="WJHE01000145">
    <property type="protein sequence ID" value="MST31819.1"/>
    <property type="molecule type" value="Genomic_DNA"/>
</dbReference>
<accession>A0ABW9QQ22</accession>
<evidence type="ECO:0008006" key="3">
    <source>
        <dbReference type="Google" id="ProtNLM"/>
    </source>
</evidence>
<sequence length="114" mass="10807">MSRHIVRGKLVAAAGCALVAGSLVTGSLGTGALAAGAAGVRISARDGGASALGTPVRNLAPSAAFLQACANVGPTVADQRRCVAAALPSFDAARAAEGVGPLALPAGFAAMSPA</sequence>
<reference evidence="1 2" key="1">
    <citation type="submission" date="2019-11" db="EMBL/GenBank/DDBJ databases">
        <title>Acidiferrimicrobium australis gen. nov., sp. nov., an acidophilic and obligately heterotrophic, member of the Actinobacteria that catalyses dissimilatory oxido- reduction of iron isolated from metal-rich acidic water in Chile.</title>
        <authorList>
            <person name="Gonzalez D."/>
            <person name="Huber K."/>
            <person name="Hedrich S."/>
            <person name="Rojas-Villalobos C."/>
            <person name="Quatrini R."/>
            <person name="Dinamarca M.A."/>
            <person name="Schwarz A."/>
            <person name="Canales C."/>
            <person name="Nancucheo I."/>
        </authorList>
    </citation>
    <scope>NUCLEOTIDE SEQUENCE [LARGE SCALE GENOMIC DNA]</scope>
    <source>
        <strain evidence="1 2">USS-CCA1</strain>
    </source>
</reference>
<proteinExistence type="predicted"/>
<name>A0ABW9QQ22_9ACTN</name>
<organism evidence="1 2">
    <name type="scientific">Acidiferrimicrobium australe</name>
    <dbReference type="NCBI Taxonomy" id="2664430"/>
    <lineage>
        <taxon>Bacteria</taxon>
        <taxon>Bacillati</taxon>
        <taxon>Actinomycetota</taxon>
        <taxon>Acidimicrobiia</taxon>
        <taxon>Acidimicrobiales</taxon>
        <taxon>Acidimicrobiaceae</taxon>
        <taxon>Acidiferrimicrobium</taxon>
    </lineage>
</organism>
<evidence type="ECO:0000313" key="1">
    <source>
        <dbReference type="EMBL" id="MST31819.1"/>
    </source>
</evidence>
<protein>
    <recommendedName>
        <fullName evidence="3">UrcA family protein</fullName>
    </recommendedName>
</protein>
<evidence type="ECO:0000313" key="2">
    <source>
        <dbReference type="Proteomes" id="UP000437736"/>
    </source>
</evidence>
<keyword evidence="2" id="KW-1185">Reference proteome</keyword>
<feature type="non-terminal residue" evidence="1">
    <location>
        <position position="114"/>
    </location>
</feature>
<gene>
    <name evidence="1" type="ORF">GHK86_03630</name>
</gene>
<dbReference type="Proteomes" id="UP000437736">
    <property type="component" value="Unassembled WGS sequence"/>
</dbReference>
<comment type="caution">
    <text evidence="1">The sequence shown here is derived from an EMBL/GenBank/DDBJ whole genome shotgun (WGS) entry which is preliminary data.</text>
</comment>